<protein>
    <recommendedName>
        <fullName evidence="4">THAP-type domain-containing protein</fullName>
    </recommendedName>
</protein>
<evidence type="ECO:0000313" key="2">
    <source>
        <dbReference type="EMBL" id="KAF3837868.1"/>
    </source>
</evidence>
<evidence type="ECO:0008006" key="4">
    <source>
        <dbReference type="Google" id="ProtNLM"/>
    </source>
</evidence>
<reference evidence="2 3" key="1">
    <citation type="submission" date="2020-03" db="EMBL/GenBank/DDBJ databases">
        <title>Dissostichus mawsoni Genome sequencing and assembly.</title>
        <authorList>
            <person name="Park H."/>
        </authorList>
    </citation>
    <scope>NUCLEOTIDE SEQUENCE [LARGE SCALE GENOMIC DNA]</scope>
    <source>
        <strain evidence="2">DM0001</strain>
        <tissue evidence="2">Muscle</tissue>
    </source>
</reference>
<evidence type="ECO:0000256" key="1">
    <source>
        <dbReference type="SAM" id="MobiDB-lite"/>
    </source>
</evidence>
<accession>A0A7J5XP70</accession>
<dbReference type="AlphaFoldDB" id="A0A7J5XP70"/>
<feature type="non-terminal residue" evidence="2">
    <location>
        <position position="1"/>
    </location>
</feature>
<organism evidence="2 3">
    <name type="scientific">Dissostichus mawsoni</name>
    <name type="common">Antarctic cod</name>
    <dbReference type="NCBI Taxonomy" id="36200"/>
    <lineage>
        <taxon>Eukaryota</taxon>
        <taxon>Metazoa</taxon>
        <taxon>Chordata</taxon>
        <taxon>Craniata</taxon>
        <taxon>Vertebrata</taxon>
        <taxon>Euteleostomi</taxon>
        <taxon>Actinopterygii</taxon>
        <taxon>Neopterygii</taxon>
        <taxon>Teleostei</taxon>
        <taxon>Neoteleostei</taxon>
        <taxon>Acanthomorphata</taxon>
        <taxon>Eupercaria</taxon>
        <taxon>Perciformes</taxon>
        <taxon>Notothenioidei</taxon>
        <taxon>Nototheniidae</taxon>
        <taxon>Dissostichus</taxon>
    </lineage>
</organism>
<name>A0A7J5XP70_DISMA</name>
<proteinExistence type="predicted"/>
<keyword evidence="3" id="KW-1185">Reference proteome</keyword>
<feature type="region of interest" description="Disordered" evidence="1">
    <location>
        <begin position="64"/>
        <end position="87"/>
    </location>
</feature>
<sequence length="175" mass="19658">MAAIRRDHWQPTSNSRLCSQHFVSGRTNDNPMSPDYIPSLFAHTSAGQRQRSIYATSRFEHTQQMKRKRTETLVPHSDHETVAPSSTSDATGLDITLVEQLRYCGTMLKCSLPSYSQGIDKRVCTINCLKDKVNVLSFNEEAFKGNDEMVQELTGLPSYAKMMVVFGFLSGFVKA</sequence>
<comment type="caution">
    <text evidence="2">The sequence shown here is derived from an EMBL/GenBank/DDBJ whole genome shotgun (WGS) entry which is preliminary data.</text>
</comment>
<dbReference type="EMBL" id="JAAKFY010000022">
    <property type="protein sequence ID" value="KAF3837868.1"/>
    <property type="molecule type" value="Genomic_DNA"/>
</dbReference>
<dbReference type="Proteomes" id="UP000518266">
    <property type="component" value="Unassembled WGS sequence"/>
</dbReference>
<dbReference type="SUPFAM" id="SSF57716">
    <property type="entry name" value="Glucocorticoid receptor-like (DNA-binding domain)"/>
    <property type="match status" value="1"/>
</dbReference>
<dbReference type="OrthoDB" id="7331812at2759"/>
<gene>
    <name evidence="2" type="ORF">F7725_009636</name>
</gene>
<evidence type="ECO:0000313" key="3">
    <source>
        <dbReference type="Proteomes" id="UP000518266"/>
    </source>
</evidence>